<dbReference type="Pfam" id="PF08704">
    <property type="entry name" value="GCD14"/>
    <property type="match status" value="1"/>
</dbReference>
<evidence type="ECO:0000256" key="1">
    <source>
        <dbReference type="ARBA" id="ARBA00022603"/>
    </source>
</evidence>
<feature type="binding site" evidence="6">
    <location>
        <position position="149"/>
    </location>
    <ligand>
        <name>S-adenosyl-L-methionine</name>
        <dbReference type="ChEBI" id="CHEBI:59789"/>
    </ligand>
</feature>
<dbReference type="RefSeq" id="WP_014448593.1">
    <property type="nucleotide sequence ID" value="NC_017094.1"/>
</dbReference>
<evidence type="ECO:0000256" key="4">
    <source>
        <dbReference type="ARBA" id="ARBA00022694"/>
    </source>
</evidence>
<evidence type="ECO:0000256" key="3">
    <source>
        <dbReference type="ARBA" id="ARBA00022691"/>
    </source>
</evidence>
<name>I0ILF1_LEPFC</name>
<dbReference type="SUPFAM" id="SSF53335">
    <property type="entry name" value="S-adenosyl-L-methionine-dependent methyltransferases"/>
    <property type="match status" value="1"/>
</dbReference>
<comment type="similarity">
    <text evidence="5">Belongs to the class I-like SAM-binding methyltransferase superfamily. TRM61 family.</text>
</comment>
<evidence type="ECO:0000256" key="2">
    <source>
        <dbReference type="ARBA" id="ARBA00022679"/>
    </source>
</evidence>
<sequence>MKKIFPPPIVSGRKPAYNPPMPFLAGESLILYDNRGRAYVIPELIPGKVFNLDGHLFPHAELMEKASEGESYVGPRGLTLTPFRPTLRETLSHMKRRTQVIYPKDQGLILMWGEIRPGLRILESGIGAGALTLSLLRMSAPGGEVVSLEKREEHASEAMSNLRRMVPELMGNHKLLIGSYGDPGWEESVPGVFDRVVLDLPEPWEGLSGLAKKLRPGGILVSWMPTPLQVHTLSNRLKDSGDFHLVQTVEAIVRDWEFGPTSVRPAHRIVGHTGYLTMARRAAPGIPYIAWEPSF</sequence>
<dbReference type="GO" id="GO:0160107">
    <property type="term" value="F:tRNA (adenine(58)-N1)-methyltransferase activity"/>
    <property type="evidence" value="ECO:0007669"/>
    <property type="project" value="UniProtKB-EC"/>
</dbReference>
<evidence type="ECO:0000259" key="7">
    <source>
        <dbReference type="Pfam" id="PF08704"/>
    </source>
</evidence>
<feature type="binding site" evidence="6">
    <location>
        <position position="199"/>
    </location>
    <ligand>
        <name>S-adenosyl-L-methionine</name>
        <dbReference type="ChEBI" id="CHEBI:59789"/>
    </ligand>
</feature>
<evidence type="ECO:0000256" key="5">
    <source>
        <dbReference type="PIRNR" id="PIRNR017269"/>
    </source>
</evidence>
<comment type="subunit">
    <text evidence="5">Homotetramer composed of a dimer of dimers.</text>
</comment>
<dbReference type="Proteomes" id="UP000007382">
    <property type="component" value="Chromosome"/>
</dbReference>
<dbReference type="GO" id="GO:0031515">
    <property type="term" value="C:tRNA (m1A) methyltransferase complex"/>
    <property type="evidence" value="ECO:0007669"/>
    <property type="project" value="UniProtKB-UniRule"/>
</dbReference>
<keyword evidence="4 5" id="KW-0819">tRNA processing</keyword>
<dbReference type="PROSITE" id="PS51620">
    <property type="entry name" value="SAM_TRM61"/>
    <property type="match status" value="1"/>
</dbReference>
<protein>
    <recommendedName>
        <fullName evidence="5">tRNA (adenine(58)-N(1))-methyltransferase TrmI</fullName>
        <ecNumber evidence="5">2.1.1.220</ecNumber>
    </recommendedName>
</protein>
<dbReference type="AlphaFoldDB" id="I0ILF1"/>
<keyword evidence="2 5" id="KW-0808">Transferase</keyword>
<dbReference type="PATRIC" id="fig|1162668.3.peg.443"/>
<accession>I0ILF1</accession>
<dbReference type="eggNOG" id="COG2519">
    <property type="taxonomic scope" value="Bacteria"/>
</dbReference>
<keyword evidence="1 5" id="KW-0489">Methyltransferase</keyword>
<dbReference type="KEGG" id="lfc:LFE_0379"/>
<dbReference type="PIRSF" id="PIRSF017269">
    <property type="entry name" value="GCD14"/>
    <property type="match status" value="1"/>
</dbReference>
<comment type="catalytic activity">
    <reaction evidence="5">
        <text>adenosine(58) in tRNA + S-adenosyl-L-methionine = N(1)-methyladenosine(58) in tRNA + S-adenosyl-L-homocysteine + H(+)</text>
        <dbReference type="Rhea" id="RHEA:43152"/>
        <dbReference type="Rhea" id="RHEA-COMP:10365"/>
        <dbReference type="Rhea" id="RHEA-COMP:10366"/>
        <dbReference type="ChEBI" id="CHEBI:15378"/>
        <dbReference type="ChEBI" id="CHEBI:57856"/>
        <dbReference type="ChEBI" id="CHEBI:59789"/>
        <dbReference type="ChEBI" id="CHEBI:74411"/>
        <dbReference type="ChEBI" id="CHEBI:74491"/>
        <dbReference type="EC" id="2.1.1.220"/>
    </reaction>
</comment>
<dbReference type="EC" id="2.1.1.220" evidence="5"/>
<dbReference type="PANTHER" id="PTHR12133">
    <property type="entry name" value="TRNA (ADENINE(58)-N(1))-METHYLTRANSFERASE"/>
    <property type="match status" value="1"/>
</dbReference>
<proteinExistence type="inferred from homology"/>
<keyword evidence="9" id="KW-1185">Reference proteome</keyword>
<dbReference type="HOGENOM" id="CLU_025402_0_0_0"/>
<dbReference type="EMBL" id="AP012342">
    <property type="protein sequence ID" value="BAM06100.1"/>
    <property type="molecule type" value="Genomic_DNA"/>
</dbReference>
<dbReference type="GO" id="GO:0030488">
    <property type="term" value="P:tRNA methylation"/>
    <property type="evidence" value="ECO:0007669"/>
    <property type="project" value="InterPro"/>
</dbReference>
<dbReference type="CDD" id="cd02440">
    <property type="entry name" value="AdoMet_MTases"/>
    <property type="match status" value="1"/>
</dbReference>
<organism evidence="8 9">
    <name type="scientific">Leptospirillum ferrooxidans (strain C2-3)</name>
    <dbReference type="NCBI Taxonomy" id="1162668"/>
    <lineage>
        <taxon>Bacteria</taxon>
        <taxon>Pseudomonadati</taxon>
        <taxon>Nitrospirota</taxon>
        <taxon>Nitrospiria</taxon>
        <taxon>Nitrospirales</taxon>
        <taxon>Nitrospiraceae</taxon>
        <taxon>Leptospirillum</taxon>
    </lineage>
</organism>
<evidence type="ECO:0000256" key="6">
    <source>
        <dbReference type="PIRSR" id="PIRSR017269-1"/>
    </source>
</evidence>
<evidence type="ECO:0000313" key="8">
    <source>
        <dbReference type="EMBL" id="BAM06100.1"/>
    </source>
</evidence>
<dbReference type="STRING" id="1162668.LFE_0379"/>
<comment type="function">
    <text evidence="5">Catalyzes the S-adenosyl-L-methionine-dependent formation of N(1)-methyladenine at position 58 (m1A58) in tRNA.</text>
</comment>
<dbReference type="InterPro" id="IPR014816">
    <property type="entry name" value="tRNA_MeTrfase_Gcd14"/>
</dbReference>
<reference evidence="9" key="2">
    <citation type="submission" date="2012-03" db="EMBL/GenBank/DDBJ databases">
        <title>The complete genome sequence of the pioneer microbe on fresh volcanic deposit, Leptospirillum ferrooxidans strain C2-3.</title>
        <authorList>
            <person name="Fujimura R."/>
            <person name="Sato Y."/>
            <person name="Nishizawa T."/>
            <person name="Nanba K."/>
            <person name="Oshima K."/>
            <person name="Hattori M."/>
            <person name="Kamijo T."/>
            <person name="Ohta H."/>
        </authorList>
    </citation>
    <scope>NUCLEOTIDE SEQUENCE [LARGE SCALE GENOMIC DNA]</scope>
    <source>
        <strain evidence="9">C2-3</strain>
    </source>
</reference>
<gene>
    <name evidence="8" type="ordered locus">LFE_0379</name>
</gene>
<dbReference type="InterPro" id="IPR029063">
    <property type="entry name" value="SAM-dependent_MTases_sf"/>
</dbReference>
<dbReference type="PANTHER" id="PTHR12133:SF1">
    <property type="entry name" value="TRNA (ADENINE(58)-N(1))-METHYLTRANSFERASE, MITOCHONDRIAL"/>
    <property type="match status" value="1"/>
</dbReference>
<dbReference type="Gene3D" id="3.40.50.150">
    <property type="entry name" value="Vaccinia Virus protein VP39"/>
    <property type="match status" value="1"/>
</dbReference>
<reference evidence="8 9" key="1">
    <citation type="journal article" date="2012" name="J. Bacteriol.">
        <title>Complete Genome Sequence of Leptospirillum ferrooxidans Strain C2-3, Isolated from a Fresh Volcanic Ash Deposit on the Island of Miyake, Japan.</title>
        <authorList>
            <person name="Fujimura R."/>
            <person name="Sato Y."/>
            <person name="Nishizawa T."/>
            <person name="Oshima K."/>
            <person name="Kim S.-W."/>
            <person name="Hattori M."/>
            <person name="Kamijo T."/>
            <person name="Ohta H."/>
        </authorList>
    </citation>
    <scope>NUCLEOTIDE SEQUENCE [LARGE SCALE GENOMIC DNA]</scope>
    <source>
        <strain evidence="8 9">C2-3</strain>
    </source>
</reference>
<feature type="binding site" evidence="6">
    <location>
        <position position="154"/>
    </location>
    <ligand>
        <name>S-adenosyl-L-methionine</name>
        <dbReference type="ChEBI" id="CHEBI:59789"/>
    </ligand>
</feature>
<feature type="domain" description="tRNA (adenine(58)-N(1))-methyltransferase catalytic subunit TRM61 C-terminal" evidence="7">
    <location>
        <begin position="94"/>
        <end position="257"/>
    </location>
</feature>
<keyword evidence="3 5" id="KW-0949">S-adenosyl-L-methionine</keyword>
<evidence type="ECO:0000313" key="9">
    <source>
        <dbReference type="Proteomes" id="UP000007382"/>
    </source>
</evidence>
<dbReference type="InterPro" id="IPR049470">
    <property type="entry name" value="TRM61_C"/>
</dbReference>